<protein>
    <submittedName>
        <fullName evidence="1">IPIL1 protein</fullName>
    </submittedName>
</protein>
<feature type="non-terminal residue" evidence="1">
    <location>
        <position position="144"/>
    </location>
</feature>
<gene>
    <name evidence="1" type="primary">Itpripl1_0</name>
    <name evidence="1" type="ORF">PITSOR_R15126</name>
</gene>
<dbReference type="OrthoDB" id="9390510at2759"/>
<dbReference type="AlphaFoldDB" id="A0A851F4G0"/>
<dbReference type="EMBL" id="WEKX01006865">
    <property type="protein sequence ID" value="NWI87568.1"/>
    <property type="molecule type" value="Genomic_DNA"/>
</dbReference>
<dbReference type="Proteomes" id="UP000633448">
    <property type="component" value="Unassembled WGS sequence"/>
</dbReference>
<evidence type="ECO:0000313" key="1">
    <source>
        <dbReference type="EMBL" id="NWI87568.1"/>
    </source>
</evidence>
<reference evidence="1" key="1">
    <citation type="submission" date="2019-10" db="EMBL/GenBank/DDBJ databases">
        <title>Bird 10,000 Genomes (B10K) Project - Family phase.</title>
        <authorList>
            <person name="Zhang G."/>
        </authorList>
    </citation>
    <scope>NUCLEOTIDE SEQUENCE</scope>
    <source>
        <strain evidence="1">B10K-DU-002-53</strain>
        <tissue evidence="1">Muscle</tissue>
    </source>
</reference>
<proteinExistence type="predicted"/>
<accession>A0A851F4G0</accession>
<keyword evidence="2" id="KW-1185">Reference proteome</keyword>
<feature type="non-terminal residue" evidence="1">
    <location>
        <position position="1"/>
    </location>
</feature>
<organism evidence="1 2">
    <name type="scientific">Pitta sordida</name>
    <name type="common">Hooded pitta</name>
    <dbReference type="NCBI Taxonomy" id="9163"/>
    <lineage>
        <taxon>Eukaryota</taxon>
        <taxon>Metazoa</taxon>
        <taxon>Chordata</taxon>
        <taxon>Craniata</taxon>
        <taxon>Vertebrata</taxon>
        <taxon>Euteleostomi</taxon>
        <taxon>Archelosauria</taxon>
        <taxon>Archosauria</taxon>
        <taxon>Dinosauria</taxon>
        <taxon>Saurischia</taxon>
        <taxon>Theropoda</taxon>
        <taxon>Coelurosauria</taxon>
        <taxon>Aves</taxon>
        <taxon>Neognathae</taxon>
        <taxon>Neoaves</taxon>
        <taxon>Telluraves</taxon>
        <taxon>Australaves</taxon>
        <taxon>Passeriformes</taxon>
        <taxon>Pittidae</taxon>
        <taxon>Pitta</taxon>
    </lineage>
</organism>
<sequence length="144" mass="16326">DWSIHENRTKYCQLTILQPPPGHSFILATPQRQQPSNFCICVVPECTCSRGQVLGKSCCLHPSGDLLPTCQCCCLLGTLCTDTYLDPEKVACWVQRMVVTAWLYLHESYNFQFTLLPSCRSCRFQLTDPSGMLFIIELVFAVQQ</sequence>
<comment type="caution">
    <text evidence="1">The sequence shown here is derived from an EMBL/GenBank/DDBJ whole genome shotgun (WGS) entry which is preliminary data.</text>
</comment>
<evidence type="ECO:0000313" key="2">
    <source>
        <dbReference type="Proteomes" id="UP000633448"/>
    </source>
</evidence>
<name>A0A851F4G0_PITSO</name>